<evidence type="ECO:0000313" key="3">
    <source>
        <dbReference type="Proteomes" id="UP000465241"/>
    </source>
</evidence>
<comment type="caution">
    <text evidence="2">The sequence shown here is derived from an EMBL/GenBank/DDBJ whole genome shotgun (WGS) entry which is preliminary data.</text>
</comment>
<keyword evidence="3" id="KW-1185">Reference proteome</keyword>
<dbReference type="EMBL" id="BLKT01000003">
    <property type="protein sequence ID" value="GFG58239.1"/>
    <property type="molecule type" value="Genomic_DNA"/>
</dbReference>
<dbReference type="Proteomes" id="UP000465241">
    <property type="component" value="Unassembled WGS sequence"/>
</dbReference>
<evidence type="ECO:0000313" key="2">
    <source>
        <dbReference type="EMBL" id="GFG58239.1"/>
    </source>
</evidence>
<name>A0A7I9WKV0_9MYCO</name>
<dbReference type="AlphaFoldDB" id="A0A7I9WKV0"/>
<protein>
    <submittedName>
        <fullName evidence="2">Uncharacterized protein</fullName>
    </submittedName>
</protein>
<feature type="region of interest" description="Disordered" evidence="1">
    <location>
        <begin position="63"/>
        <end position="87"/>
    </location>
</feature>
<accession>A0A7I9WKV0</accession>
<gene>
    <name evidence="2" type="ORF">MMUR_23750</name>
</gene>
<reference evidence="2 3" key="1">
    <citation type="journal article" date="2019" name="Emerg. Microbes Infect.">
        <title>Comprehensive subspecies identification of 175 nontuberculous mycobacteria species based on 7547 genomic profiles.</title>
        <authorList>
            <person name="Matsumoto Y."/>
            <person name="Kinjo T."/>
            <person name="Motooka D."/>
            <person name="Nabeya D."/>
            <person name="Jung N."/>
            <person name="Uechi K."/>
            <person name="Horii T."/>
            <person name="Iida T."/>
            <person name="Fujita J."/>
            <person name="Nakamura S."/>
        </authorList>
    </citation>
    <scope>NUCLEOTIDE SEQUENCE [LARGE SCALE GENOMIC DNA]</scope>
    <source>
        <strain evidence="2 3">JCM 13392</strain>
    </source>
</reference>
<dbReference type="RefSeq" id="WP_193489146.1">
    <property type="nucleotide sequence ID" value="NZ_BAAAMC010000052.1"/>
</dbReference>
<proteinExistence type="predicted"/>
<sequence length="87" mass="9624">MRSVAADSVRTSKAVERVAANIVKILKTNNGALARTALRRKIAMRDREYFEDAESLLFDRRQVDKAPSGNSGPEGFVLRLTDAESSK</sequence>
<evidence type="ECO:0000256" key="1">
    <source>
        <dbReference type="SAM" id="MobiDB-lite"/>
    </source>
</evidence>
<organism evidence="2 3">
    <name type="scientific">Mycolicibacterium murale</name>
    <dbReference type="NCBI Taxonomy" id="182220"/>
    <lineage>
        <taxon>Bacteria</taxon>
        <taxon>Bacillati</taxon>
        <taxon>Actinomycetota</taxon>
        <taxon>Actinomycetes</taxon>
        <taxon>Mycobacteriales</taxon>
        <taxon>Mycobacteriaceae</taxon>
        <taxon>Mycolicibacterium</taxon>
    </lineage>
</organism>